<feature type="compositionally biased region" description="Polar residues" evidence="2">
    <location>
        <begin position="278"/>
        <end position="288"/>
    </location>
</feature>
<feature type="region of interest" description="Disordered" evidence="2">
    <location>
        <begin position="325"/>
        <end position="384"/>
    </location>
</feature>
<evidence type="ECO:0000313" key="5">
    <source>
        <dbReference type="RefSeq" id="XP_021829261.1"/>
    </source>
</evidence>
<dbReference type="RefSeq" id="XP_021829261.1">
    <property type="nucleotide sequence ID" value="XM_021973569.1"/>
</dbReference>
<accession>A0A6P5TQF2</accession>
<dbReference type="InterPro" id="IPR004146">
    <property type="entry name" value="DC1"/>
</dbReference>
<dbReference type="PANTHER" id="PTHR46288:SF17">
    <property type="entry name" value="CYSTEINE_HISTIDINE-RICH C1 DOMAIN PROTEIN"/>
    <property type="match status" value="1"/>
</dbReference>
<dbReference type="GeneID" id="110769569"/>
<dbReference type="PANTHER" id="PTHR46288">
    <property type="entry name" value="PHORBOL-ESTER/DAG-TYPE DOMAIN-CONTAINING PROTEIN"/>
    <property type="match status" value="1"/>
</dbReference>
<feature type="compositionally biased region" description="Basic and acidic residues" evidence="2">
    <location>
        <begin position="1"/>
        <end position="21"/>
    </location>
</feature>
<keyword evidence="1" id="KW-0677">Repeat</keyword>
<dbReference type="SUPFAM" id="SSF57889">
    <property type="entry name" value="Cysteine-rich domain"/>
    <property type="match status" value="1"/>
</dbReference>
<sequence>MERMENQRLKFHHFSHEHPLEHTNSPPKQNKTCAGCNLMILPGKDYYSCPTCSFFLHQVCYNMPPKTRHPAHPSHYLNLHPSPPSSTKGPLNCQACGNHVTGFYYDCADCGLYFHGLCSGLPFSIATPSHPHALKLSFSPPFDLCCDLCNEPGYDGWLYRCLICEFDTHISCAICNQTGLQPPQNRTPLLSTSTFSRQTKHSSASSFGISVAENYNIEGNELLQLVRQKVSRGNFKSIGEEKVASAAVTGWDERLYSPKQNFNVRVSKLGHGGPDQTDAGTAITSSNPKDPATPISEDMTLTPSYQFSDACFSIDLAKSYSSYGQNTQAKKESDQQGPQGTSDVRGTLSYSDSTIVPNKISSNSKPAKQPSFVSGPGTNYSNKIGKESRLNEALLIQGDTLKRMEFGPKEKRKAGETMVRSTVGNQSTKSETIITGKYKFGYSLSIKKFGLESSKLKFPALHVGRVPSVAAIQGNFQPFMLAESLWLLQSRVSTKYMGLALHILLGLGFDHFAIGLKM</sequence>
<name>A0A6P5TQF2_PRUAV</name>
<feature type="region of interest" description="Disordered" evidence="2">
    <location>
        <begin position="266"/>
        <end position="299"/>
    </location>
</feature>
<proteinExistence type="predicted"/>
<feature type="region of interest" description="Disordered" evidence="2">
    <location>
        <begin position="1"/>
        <end position="26"/>
    </location>
</feature>
<gene>
    <name evidence="5" type="primary">LOC110769569</name>
</gene>
<dbReference type="KEGG" id="pavi:110769569"/>
<feature type="domain" description="DC1" evidence="3">
    <location>
        <begin position="14"/>
        <end position="60"/>
    </location>
</feature>
<evidence type="ECO:0000313" key="4">
    <source>
        <dbReference type="Proteomes" id="UP000515124"/>
    </source>
</evidence>
<dbReference type="AlphaFoldDB" id="A0A6P5TQF2"/>
<organism evidence="4 5">
    <name type="scientific">Prunus avium</name>
    <name type="common">Cherry</name>
    <name type="synonym">Cerasus avium</name>
    <dbReference type="NCBI Taxonomy" id="42229"/>
    <lineage>
        <taxon>Eukaryota</taxon>
        <taxon>Viridiplantae</taxon>
        <taxon>Streptophyta</taxon>
        <taxon>Embryophyta</taxon>
        <taxon>Tracheophyta</taxon>
        <taxon>Spermatophyta</taxon>
        <taxon>Magnoliopsida</taxon>
        <taxon>eudicotyledons</taxon>
        <taxon>Gunneridae</taxon>
        <taxon>Pentapetalae</taxon>
        <taxon>rosids</taxon>
        <taxon>fabids</taxon>
        <taxon>Rosales</taxon>
        <taxon>Rosaceae</taxon>
        <taxon>Amygdaloideae</taxon>
        <taxon>Amygdaleae</taxon>
        <taxon>Prunus</taxon>
    </lineage>
</organism>
<protein>
    <submittedName>
        <fullName evidence="5">Uncharacterized protein LOC110769569</fullName>
    </submittedName>
</protein>
<evidence type="ECO:0000256" key="2">
    <source>
        <dbReference type="SAM" id="MobiDB-lite"/>
    </source>
</evidence>
<feature type="domain" description="DC1" evidence="3">
    <location>
        <begin position="128"/>
        <end position="173"/>
    </location>
</feature>
<feature type="domain" description="DC1" evidence="3">
    <location>
        <begin position="71"/>
        <end position="118"/>
    </location>
</feature>
<dbReference type="Pfam" id="PF03107">
    <property type="entry name" value="C1_2"/>
    <property type="match status" value="3"/>
</dbReference>
<dbReference type="InterPro" id="IPR046349">
    <property type="entry name" value="C1-like_sf"/>
</dbReference>
<reference evidence="5" key="1">
    <citation type="submission" date="2025-08" db="UniProtKB">
        <authorList>
            <consortium name="RefSeq"/>
        </authorList>
    </citation>
    <scope>IDENTIFICATION</scope>
</reference>
<feature type="compositionally biased region" description="Polar residues" evidence="2">
    <location>
        <begin position="335"/>
        <end position="366"/>
    </location>
</feature>
<dbReference type="Proteomes" id="UP000515124">
    <property type="component" value="Unplaced"/>
</dbReference>
<keyword evidence="4" id="KW-1185">Reference proteome</keyword>
<evidence type="ECO:0000259" key="3">
    <source>
        <dbReference type="Pfam" id="PF03107"/>
    </source>
</evidence>
<evidence type="ECO:0000256" key="1">
    <source>
        <dbReference type="ARBA" id="ARBA00022737"/>
    </source>
</evidence>